<dbReference type="GO" id="GO:0009103">
    <property type="term" value="P:lipopolysaccharide biosynthetic process"/>
    <property type="evidence" value="ECO:0007669"/>
    <property type="project" value="TreeGrafter"/>
</dbReference>
<dbReference type="PANTHER" id="PTHR46401:SF2">
    <property type="entry name" value="GLYCOSYLTRANSFERASE WBBK-RELATED"/>
    <property type="match status" value="1"/>
</dbReference>
<proteinExistence type="predicted"/>
<protein>
    <recommendedName>
        <fullName evidence="2">Glycosyl transferase family 1 domain-containing protein</fullName>
    </recommendedName>
</protein>
<dbReference type="EMBL" id="NBWZ01000001">
    <property type="protein sequence ID" value="RFA08443.1"/>
    <property type="molecule type" value="Genomic_DNA"/>
</dbReference>
<keyword evidence="4" id="KW-1185">Reference proteome</keyword>
<dbReference type="Pfam" id="PF00534">
    <property type="entry name" value="Glycos_transf_1"/>
    <property type="match status" value="1"/>
</dbReference>
<gene>
    <name evidence="3" type="ORF">B7R54_03800</name>
</gene>
<reference evidence="3 4" key="1">
    <citation type="submission" date="2017-04" db="EMBL/GenBank/DDBJ databases">
        <title>Comparative genome analysis of Subtercola boreus.</title>
        <authorList>
            <person name="Cho Y.-J."/>
            <person name="Cho A."/>
            <person name="Kim O.-S."/>
            <person name="Lee J.-I."/>
        </authorList>
    </citation>
    <scope>NUCLEOTIDE SEQUENCE [LARGE SCALE GENOMIC DNA]</scope>
    <source>
        <strain evidence="3 4">K300</strain>
    </source>
</reference>
<name>A0A3E0VFX2_9MICO</name>
<evidence type="ECO:0000313" key="4">
    <source>
        <dbReference type="Proteomes" id="UP000256486"/>
    </source>
</evidence>
<dbReference type="AlphaFoldDB" id="A0A3E0VFX2"/>
<organism evidence="3 4">
    <name type="scientific">Subtercola boreus</name>
    <dbReference type="NCBI Taxonomy" id="120213"/>
    <lineage>
        <taxon>Bacteria</taxon>
        <taxon>Bacillati</taxon>
        <taxon>Actinomycetota</taxon>
        <taxon>Actinomycetes</taxon>
        <taxon>Micrococcales</taxon>
        <taxon>Microbacteriaceae</taxon>
        <taxon>Subtercola</taxon>
    </lineage>
</organism>
<dbReference type="Proteomes" id="UP000256486">
    <property type="component" value="Unassembled WGS sequence"/>
</dbReference>
<feature type="domain" description="Glycosyl transferase family 1" evidence="2">
    <location>
        <begin position="332"/>
        <end position="492"/>
    </location>
</feature>
<dbReference type="SUPFAM" id="SSF53756">
    <property type="entry name" value="UDP-Glycosyltransferase/glycogen phosphorylase"/>
    <property type="match status" value="1"/>
</dbReference>
<evidence type="ECO:0000256" key="1">
    <source>
        <dbReference type="ARBA" id="ARBA00022679"/>
    </source>
</evidence>
<accession>A0A3E0VFX2</accession>
<evidence type="ECO:0000313" key="3">
    <source>
        <dbReference type="EMBL" id="RFA08443.1"/>
    </source>
</evidence>
<evidence type="ECO:0000259" key="2">
    <source>
        <dbReference type="Pfam" id="PF00534"/>
    </source>
</evidence>
<dbReference type="GO" id="GO:0016757">
    <property type="term" value="F:glycosyltransferase activity"/>
    <property type="evidence" value="ECO:0007669"/>
    <property type="project" value="InterPro"/>
</dbReference>
<comment type="caution">
    <text evidence="3">The sequence shown here is derived from an EMBL/GenBank/DDBJ whole genome shotgun (WGS) entry which is preliminary data.</text>
</comment>
<dbReference type="RefSeq" id="WP_116413850.1">
    <property type="nucleotide sequence ID" value="NZ_NBWZ01000001.1"/>
</dbReference>
<dbReference type="PANTHER" id="PTHR46401">
    <property type="entry name" value="GLYCOSYLTRANSFERASE WBBK-RELATED"/>
    <property type="match status" value="1"/>
</dbReference>
<dbReference type="OrthoDB" id="9801609at2"/>
<keyword evidence="1" id="KW-0808">Transferase</keyword>
<sequence length="517" mass="55955">MTDDFPVVVPERAPEGLRLALGSRLVSVGRILLADDDAIEALRARGSGVLADALVRQVQLTRRDDHLWLLLVGLTASFPEVDLVLRARRALGVNPPQLALAALLDAVHRSGKRLDSLDSDLSIETVSAVADVDFCARFDHNTGIQRVVRETMSRWNGVHDVRLACWSSGDNAFRELSALERRRVVDWNAYKAEKRAAPSRKARPETPSRPRLIVPFGTTVILPEVAHQGLWTQLTALAQFSGNRVAMIGYDTIPIASADLIADQESEKFAKYLTIVKNATRIAAISASAAAEFSGYVAAVSAQGVTGPHVGCVTLAVEGPATAPTESVAVSSTEPPLVLIVGNQEPRKNLLAVLFAAETLWREGARFRLRMIGGARPDYRRIIDAESSRLAKAGYPIEVLRGVGDDVLAASYRDAYVTLFPSTHEGYGLPVAESLAMGVPSITSDFGSTQQIADGGGCLTVDPRDDGAIIRALRGLLDDPAERERLAAEARARVPRSWDDYAGELWHELAEPLERTP</sequence>
<dbReference type="Gene3D" id="3.40.50.2000">
    <property type="entry name" value="Glycogen Phosphorylase B"/>
    <property type="match status" value="1"/>
</dbReference>
<dbReference type="InterPro" id="IPR001296">
    <property type="entry name" value="Glyco_trans_1"/>
</dbReference>